<gene>
    <name evidence="6" type="ORF">BDV98DRAFT_150951</name>
</gene>
<dbReference type="NCBIfam" id="TIGR00283">
    <property type="entry name" value="arch_pth2"/>
    <property type="match status" value="1"/>
</dbReference>
<evidence type="ECO:0000256" key="2">
    <source>
        <dbReference type="ARBA" id="ARBA00022801"/>
    </source>
</evidence>
<dbReference type="InterPro" id="IPR023476">
    <property type="entry name" value="Pep_tRNA_hydro_II_dom_sf"/>
</dbReference>
<organism evidence="6 7">
    <name type="scientific">Pterulicium gracile</name>
    <dbReference type="NCBI Taxonomy" id="1884261"/>
    <lineage>
        <taxon>Eukaryota</taxon>
        <taxon>Fungi</taxon>
        <taxon>Dikarya</taxon>
        <taxon>Basidiomycota</taxon>
        <taxon>Agaricomycotina</taxon>
        <taxon>Agaricomycetes</taxon>
        <taxon>Agaricomycetidae</taxon>
        <taxon>Agaricales</taxon>
        <taxon>Pleurotineae</taxon>
        <taxon>Pterulaceae</taxon>
        <taxon>Pterulicium</taxon>
    </lineage>
</organism>
<dbReference type="InterPro" id="IPR002833">
    <property type="entry name" value="PTH2"/>
</dbReference>
<evidence type="ECO:0000256" key="1">
    <source>
        <dbReference type="ARBA" id="ARBA00013260"/>
    </source>
</evidence>
<sequence>MIYSFISACSLGFGYGLGNLSRRLCRYGAAPPPASIISRKNASTSSKPLESDSESEIEDGDLSEIKVSSSEDCELIFIVRTDLGMSLGKIAAQTSHASLACYKTLQNSNAAMLHQWEVTGRKQSTYCCSDEETLLLLQARSQSLNICARSIQDAGRTQIAAGSRTVLGIGPAPARLLEPLVEGLSFL</sequence>
<comment type="similarity">
    <text evidence="3">Belongs to the PTH2 family.</text>
</comment>
<dbReference type="Pfam" id="PF01981">
    <property type="entry name" value="PTH2"/>
    <property type="match status" value="1"/>
</dbReference>
<dbReference type="AlphaFoldDB" id="A0A5C3R1H4"/>
<feature type="compositionally biased region" description="Polar residues" evidence="5">
    <location>
        <begin position="38"/>
        <end position="48"/>
    </location>
</feature>
<dbReference type="EMBL" id="ML178815">
    <property type="protein sequence ID" value="TFL06449.1"/>
    <property type="molecule type" value="Genomic_DNA"/>
</dbReference>
<dbReference type="PANTHER" id="PTHR12649:SF11">
    <property type="entry name" value="PEPTIDYL-TRNA HYDROLASE 2, MITOCHONDRIAL"/>
    <property type="match status" value="1"/>
</dbReference>
<evidence type="ECO:0000256" key="5">
    <source>
        <dbReference type="SAM" id="MobiDB-lite"/>
    </source>
</evidence>
<dbReference type="GO" id="GO:0005829">
    <property type="term" value="C:cytosol"/>
    <property type="evidence" value="ECO:0007669"/>
    <property type="project" value="TreeGrafter"/>
</dbReference>
<comment type="catalytic activity">
    <reaction evidence="4">
        <text>an N-acyl-L-alpha-aminoacyl-tRNA + H2O = an N-acyl-L-amino acid + a tRNA + H(+)</text>
        <dbReference type="Rhea" id="RHEA:54448"/>
        <dbReference type="Rhea" id="RHEA-COMP:10123"/>
        <dbReference type="Rhea" id="RHEA-COMP:13883"/>
        <dbReference type="ChEBI" id="CHEBI:15377"/>
        <dbReference type="ChEBI" id="CHEBI:15378"/>
        <dbReference type="ChEBI" id="CHEBI:59874"/>
        <dbReference type="ChEBI" id="CHEBI:78442"/>
        <dbReference type="ChEBI" id="CHEBI:138191"/>
        <dbReference type="EC" id="3.1.1.29"/>
    </reaction>
</comment>
<dbReference type="OrthoDB" id="1733656at2759"/>
<keyword evidence="7" id="KW-1185">Reference proteome</keyword>
<name>A0A5C3R1H4_9AGAR</name>
<dbReference type="STRING" id="1884261.A0A5C3R1H4"/>
<dbReference type="Gene3D" id="3.40.1490.10">
    <property type="entry name" value="Bit1"/>
    <property type="match status" value="1"/>
</dbReference>
<keyword evidence="2 6" id="KW-0378">Hydrolase</keyword>
<dbReference type="FunFam" id="3.40.1490.10:FF:000001">
    <property type="entry name" value="Peptidyl-tRNA hydrolase 2"/>
    <property type="match status" value="1"/>
</dbReference>
<accession>A0A5C3R1H4</accession>
<proteinExistence type="inferred from homology"/>
<evidence type="ECO:0000256" key="3">
    <source>
        <dbReference type="ARBA" id="ARBA00038050"/>
    </source>
</evidence>
<dbReference type="Proteomes" id="UP000305067">
    <property type="component" value="Unassembled WGS sequence"/>
</dbReference>
<dbReference type="GO" id="GO:0004045">
    <property type="term" value="F:peptidyl-tRNA hydrolase activity"/>
    <property type="evidence" value="ECO:0007669"/>
    <property type="project" value="UniProtKB-EC"/>
</dbReference>
<evidence type="ECO:0000313" key="7">
    <source>
        <dbReference type="Proteomes" id="UP000305067"/>
    </source>
</evidence>
<dbReference type="EC" id="3.1.1.29" evidence="1"/>
<dbReference type="SUPFAM" id="SSF102462">
    <property type="entry name" value="Peptidyl-tRNA hydrolase II"/>
    <property type="match status" value="1"/>
</dbReference>
<protein>
    <recommendedName>
        <fullName evidence="1">peptidyl-tRNA hydrolase</fullName>
        <ecNumber evidence="1">3.1.1.29</ecNumber>
    </recommendedName>
</protein>
<dbReference type="PANTHER" id="PTHR12649">
    <property type="entry name" value="PEPTIDYL-TRNA HYDROLASE 2"/>
    <property type="match status" value="1"/>
</dbReference>
<reference evidence="6 7" key="1">
    <citation type="journal article" date="2019" name="Nat. Ecol. Evol.">
        <title>Megaphylogeny resolves global patterns of mushroom evolution.</title>
        <authorList>
            <person name="Varga T."/>
            <person name="Krizsan K."/>
            <person name="Foldi C."/>
            <person name="Dima B."/>
            <person name="Sanchez-Garcia M."/>
            <person name="Sanchez-Ramirez S."/>
            <person name="Szollosi G.J."/>
            <person name="Szarkandi J.G."/>
            <person name="Papp V."/>
            <person name="Albert L."/>
            <person name="Andreopoulos W."/>
            <person name="Angelini C."/>
            <person name="Antonin V."/>
            <person name="Barry K.W."/>
            <person name="Bougher N.L."/>
            <person name="Buchanan P."/>
            <person name="Buyck B."/>
            <person name="Bense V."/>
            <person name="Catcheside P."/>
            <person name="Chovatia M."/>
            <person name="Cooper J."/>
            <person name="Damon W."/>
            <person name="Desjardin D."/>
            <person name="Finy P."/>
            <person name="Geml J."/>
            <person name="Haridas S."/>
            <person name="Hughes K."/>
            <person name="Justo A."/>
            <person name="Karasinski D."/>
            <person name="Kautmanova I."/>
            <person name="Kiss B."/>
            <person name="Kocsube S."/>
            <person name="Kotiranta H."/>
            <person name="LaButti K.M."/>
            <person name="Lechner B.E."/>
            <person name="Liimatainen K."/>
            <person name="Lipzen A."/>
            <person name="Lukacs Z."/>
            <person name="Mihaltcheva S."/>
            <person name="Morgado L.N."/>
            <person name="Niskanen T."/>
            <person name="Noordeloos M.E."/>
            <person name="Ohm R.A."/>
            <person name="Ortiz-Santana B."/>
            <person name="Ovrebo C."/>
            <person name="Racz N."/>
            <person name="Riley R."/>
            <person name="Savchenko A."/>
            <person name="Shiryaev A."/>
            <person name="Soop K."/>
            <person name="Spirin V."/>
            <person name="Szebenyi C."/>
            <person name="Tomsovsky M."/>
            <person name="Tulloss R.E."/>
            <person name="Uehling J."/>
            <person name="Grigoriev I.V."/>
            <person name="Vagvolgyi C."/>
            <person name="Papp T."/>
            <person name="Martin F.M."/>
            <person name="Miettinen O."/>
            <person name="Hibbett D.S."/>
            <person name="Nagy L.G."/>
        </authorList>
    </citation>
    <scope>NUCLEOTIDE SEQUENCE [LARGE SCALE GENOMIC DNA]</scope>
    <source>
        <strain evidence="6 7">CBS 309.79</strain>
    </source>
</reference>
<evidence type="ECO:0000256" key="4">
    <source>
        <dbReference type="ARBA" id="ARBA00048707"/>
    </source>
</evidence>
<feature type="compositionally biased region" description="Acidic residues" evidence="5">
    <location>
        <begin position="51"/>
        <end position="61"/>
    </location>
</feature>
<evidence type="ECO:0000313" key="6">
    <source>
        <dbReference type="EMBL" id="TFL06449.1"/>
    </source>
</evidence>
<feature type="region of interest" description="Disordered" evidence="5">
    <location>
        <begin position="38"/>
        <end position="61"/>
    </location>
</feature>